<dbReference type="AlphaFoldDB" id="A0A426X629"/>
<name>A0A426X629_ENSVE</name>
<proteinExistence type="predicted"/>
<dbReference type="EMBL" id="AMZH03025818">
    <property type="protein sequence ID" value="RRT34946.1"/>
    <property type="molecule type" value="Genomic_DNA"/>
</dbReference>
<dbReference type="Proteomes" id="UP000287651">
    <property type="component" value="Unassembled WGS sequence"/>
</dbReference>
<feature type="compositionally biased region" description="Basic residues" evidence="1">
    <location>
        <begin position="192"/>
        <end position="204"/>
    </location>
</feature>
<protein>
    <submittedName>
        <fullName evidence="2">Uncharacterized protein</fullName>
    </submittedName>
</protein>
<feature type="compositionally biased region" description="Basic and acidic residues" evidence="1">
    <location>
        <begin position="122"/>
        <end position="135"/>
    </location>
</feature>
<evidence type="ECO:0000313" key="3">
    <source>
        <dbReference type="Proteomes" id="UP000287651"/>
    </source>
</evidence>
<reference evidence="2 3" key="1">
    <citation type="journal article" date="2014" name="Agronomy (Basel)">
        <title>A Draft Genome Sequence for Ensete ventricosum, the Drought-Tolerant Tree Against Hunger.</title>
        <authorList>
            <person name="Harrison J."/>
            <person name="Moore K.A."/>
            <person name="Paszkiewicz K."/>
            <person name="Jones T."/>
            <person name="Grant M."/>
            <person name="Ambacheew D."/>
            <person name="Muzemil S."/>
            <person name="Studholme D.J."/>
        </authorList>
    </citation>
    <scope>NUCLEOTIDE SEQUENCE [LARGE SCALE GENOMIC DNA]</scope>
</reference>
<evidence type="ECO:0000313" key="2">
    <source>
        <dbReference type="EMBL" id="RRT34946.1"/>
    </source>
</evidence>
<organism evidence="2 3">
    <name type="scientific">Ensete ventricosum</name>
    <name type="common">Abyssinian banana</name>
    <name type="synonym">Musa ensete</name>
    <dbReference type="NCBI Taxonomy" id="4639"/>
    <lineage>
        <taxon>Eukaryota</taxon>
        <taxon>Viridiplantae</taxon>
        <taxon>Streptophyta</taxon>
        <taxon>Embryophyta</taxon>
        <taxon>Tracheophyta</taxon>
        <taxon>Spermatophyta</taxon>
        <taxon>Magnoliopsida</taxon>
        <taxon>Liliopsida</taxon>
        <taxon>Zingiberales</taxon>
        <taxon>Musaceae</taxon>
        <taxon>Ensete</taxon>
    </lineage>
</organism>
<gene>
    <name evidence="2" type="ORF">B296_00053723</name>
</gene>
<evidence type="ECO:0000256" key="1">
    <source>
        <dbReference type="SAM" id="MobiDB-lite"/>
    </source>
</evidence>
<feature type="region of interest" description="Disordered" evidence="1">
    <location>
        <begin position="92"/>
        <end position="135"/>
    </location>
</feature>
<accession>A0A426X629</accession>
<sequence length="204" mass="22509">MHTTVDESVVTSKWDKARRYRPNPTGNGDCCCPSARLRLGYIRLEEEEAVVAGLGLRLSTRAHKHISCTALMSTLIVFSRFRYQDIEEVVARSSSVGGDVSGGDAEEPNRDRKRRRRTCYHGGDHGEGEESGERELCQRRATARKMDGFPKGTAVLLADRGILRSAPARHGEGEKDEDGTAAETAALEGRIPKKGSSQRRMKLP</sequence>
<comment type="caution">
    <text evidence="2">The sequence shown here is derived from an EMBL/GenBank/DDBJ whole genome shotgun (WGS) entry which is preliminary data.</text>
</comment>
<feature type="region of interest" description="Disordered" evidence="1">
    <location>
        <begin position="165"/>
        <end position="204"/>
    </location>
</feature>